<dbReference type="AlphaFoldDB" id="A0A840CDB7"/>
<protein>
    <recommendedName>
        <fullName evidence="5">Leucine-rich repeat domain-containing protein</fullName>
    </recommendedName>
</protein>
<dbReference type="Gene3D" id="3.80.10.10">
    <property type="entry name" value="Ribonuclease Inhibitor"/>
    <property type="match status" value="1"/>
</dbReference>
<dbReference type="Proteomes" id="UP000585681">
    <property type="component" value="Unassembled WGS sequence"/>
</dbReference>
<dbReference type="RefSeq" id="WP_054538587.1">
    <property type="nucleotide sequence ID" value="NZ_JACIEQ010000001.1"/>
</dbReference>
<dbReference type="InterPro" id="IPR001611">
    <property type="entry name" value="Leu-rich_rpt"/>
</dbReference>
<gene>
    <name evidence="3" type="ORF">GGR17_000028</name>
</gene>
<organism evidence="3 4">
    <name type="scientific">Actibacterium naphthalenivorans</name>
    <dbReference type="NCBI Taxonomy" id="1614693"/>
    <lineage>
        <taxon>Bacteria</taxon>
        <taxon>Pseudomonadati</taxon>
        <taxon>Pseudomonadota</taxon>
        <taxon>Alphaproteobacteria</taxon>
        <taxon>Rhodobacterales</taxon>
        <taxon>Roseobacteraceae</taxon>
        <taxon>Actibacterium</taxon>
    </lineage>
</organism>
<dbReference type="GO" id="GO:0005737">
    <property type="term" value="C:cytoplasm"/>
    <property type="evidence" value="ECO:0007669"/>
    <property type="project" value="TreeGrafter"/>
</dbReference>
<evidence type="ECO:0000313" key="3">
    <source>
        <dbReference type="EMBL" id="MBB4020237.1"/>
    </source>
</evidence>
<evidence type="ECO:0000256" key="1">
    <source>
        <dbReference type="ARBA" id="ARBA00022614"/>
    </source>
</evidence>
<evidence type="ECO:0008006" key="5">
    <source>
        <dbReference type="Google" id="ProtNLM"/>
    </source>
</evidence>
<comment type="caution">
    <text evidence="3">The sequence shown here is derived from an EMBL/GenBank/DDBJ whole genome shotgun (WGS) entry which is preliminary data.</text>
</comment>
<keyword evidence="2" id="KW-0677">Repeat</keyword>
<dbReference type="InterPro" id="IPR032675">
    <property type="entry name" value="LRR_dom_sf"/>
</dbReference>
<dbReference type="Pfam" id="PF13855">
    <property type="entry name" value="LRR_8"/>
    <property type="match status" value="1"/>
</dbReference>
<keyword evidence="1" id="KW-0433">Leucine-rich repeat</keyword>
<name>A0A840CDB7_9RHOB</name>
<dbReference type="PROSITE" id="PS51450">
    <property type="entry name" value="LRR"/>
    <property type="match status" value="1"/>
</dbReference>
<reference evidence="3" key="1">
    <citation type="submission" date="2020-08" db="EMBL/GenBank/DDBJ databases">
        <title>Genomic Encyclopedia of Type Strains, Phase IV (KMG-IV): sequencing the most valuable type-strain genomes for metagenomic binning, comparative biology and taxonomic classification.</title>
        <authorList>
            <person name="Goeker M."/>
        </authorList>
    </citation>
    <scope>NUCLEOTIDE SEQUENCE [LARGE SCALE GENOMIC DNA]</scope>
    <source>
        <strain evidence="3">DSM 105040</strain>
    </source>
</reference>
<dbReference type="InterPro" id="IPR050216">
    <property type="entry name" value="LRR_domain-containing"/>
</dbReference>
<evidence type="ECO:0000256" key="2">
    <source>
        <dbReference type="ARBA" id="ARBA00022737"/>
    </source>
</evidence>
<dbReference type="PANTHER" id="PTHR48051:SF1">
    <property type="entry name" value="RAS SUPPRESSOR PROTEIN 1"/>
    <property type="match status" value="1"/>
</dbReference>
<dbReference type="SUPFAM" id="SSF52058">
    <property type="entry name" value="L domain-like"/>
    <property type="match status" value="1"/>
</dbReference>
<dbReference type="EMBL" id="JACIEQ010000001">
    <property type="protein sequence ID" value="MBB4020237.1"/>
    <property type="molecule type" value="Genomic_DNA"/>
</dbReference>
<dbReference type="PANTHER" id="PTHR48051">
    <property type="match status" value="1"/>
</dbReference>
<sequence length="279" mass="31242">MWPFSKTKSNSEIHPLIKQFSALMENAKCLEWFENVAGGWNMGLPLDVAFEVQEAINLSYTITSMAGVSSSALVDAAKSGDYTAINNKLHRSSSALNERAVDTSRNFSRIIEWANDHNLPQLQRFDATFYKQAGVPRNVRDLNNLRFLLVTEGHGITEIPAEIAKLPLLQGICITNNKITAIPTELYHCVSLQRLDLEDNQISRVEDGIHRLADVNAIDLSGNRLTHVTPDISRMRSLKKLDIRNQKTEIDMMRANDTPLSDASLTALYDLVGTIDVKY</sequence>
<evidence type="ECO:0000313" key="4">
    <source>
        <dbReference type="Proteomes" id="UP000585681"/>
    </source>
</evidence>
<keyword evidence="4" id="KW-1185">Reference proteome</keyword>
<accession>A0A840CDB7</accession>
<proteinExistence type="predicted"/>